<evidence type="ECO:0000256" key="1">
    <source>
        <dbReference type="ARBA" id="ARBA00004141"/>
    </source>
</evidence>
<feature type="domain" description="Cytochrome c assembly protein" evidence="7">
    <location>
        <begin position="154"/>
        <end position="364"/>
    </location>
</feature>
<accession>A0A364V5H6</accession>
<keyword evidence="9" id="KW-1185">Reference proteome</keyword>
<keyword evidence="3" id="KW-0201">Cytochrome c-type biogenesis</keyword>
<dbReference type="EMBL" id="QHCV01000052">
    <property type="protein sequence ID" value="RAV31879.1"/>
    <property type="molecule type" value="Genomic_DNA"/>
</dbReference>
<evidence type="ECO:0000313" key="9">
    <source>
        <dbReference type="Proteomes" id="UP000251577"/>
    </source>
</evidence>
<evidence type="ECO:0000256" key="4">
    <source>
        <dbReference type="ARBA" id="ARBA00022989"/>
    </source>
</evidence>
<dbReference type="InterPro" id="IPR002541">
    <property type="entry name" value="Cyt_c_assembly"/>
</dbReference>
<dbReference type="PANTHER" id="PTHR30071:SF1">
    <property type="entry name" value="CYTOCHROME B_B6 PROTEIN-RELATED"/>
    <property type="match status" value="1"/>
</dbReference>
<evidence type="ECO:0000313" key="8">
    <source>
        <dbReference type="EMBL" id="RAV31879.1"/>
    </source>
</evidence>
<evidence type="ECO:0000259" key="7">
    <source>
        <dbReference type="Pfam" id="PF01578"/>
    </source>
</evidence>
<keyword evidence="4 6" id="KW-1133">Transmembrane helix</keyword>
<dbReference type="GO" id="GO:0020037">
    <property type="term" value="F:heme binding"/>
    <property type="evidence" value="ECO:0007669"/>
    <property type="project" value="InterPro"/>
</dbReference>
<dbReference type="AlphaFoldDB" id="A0A364V5H6"/>
<dbReference type="InterPro" id="IPR017562">
    <property type="entry name" value="Cyt_c_biogenesis_CcsA"/>
</dbReference>
<organism evidence="8 9">
    <name type="scientific">Corynebacterium heidelbergense</name>
    <dbReference type="NCBI Taxonomy" id="2055947"/>
    <lineage>
        <taxon>Bacteria</taxon>
        <taxon>Bacillati</taxon>
        <taxon>Actinomycetota</taxon>
        <taxon>Actinomycetes</taxon>
        <taxon>Mycobacteriales</taxon>
        <taxon>Corynebacteriaceae</taxon>
        <taxon>Corynebacterium</taxon>
    </lineage>
</organism>
<feature type="transmembrane region" description="Helical" evidence="6">
    <location>
        <begin position="221"/>
        <end position="245"/>
    </location>
</feature>
<evidence type="ECO:0000256" key="3">
    <source>
        <dbReference type="ARBA" id="ARBA00022748"/>
    </source>
</evidence>
<dbReference type="GO" id="GO:0005886">
    <property type="term" value="C:plasma membrane"/>
    <property type="evidence" value="ECO:0007669"/>
    <property type="project" value="TreeGrafter"/>
</dbReference>
<dbReference type="Proteomes" id="UP000251577">
    <property type="component" value="Unassembled WGS sequence"/>
</dbReference>
<dbReference type="NCBIfam" id="TIGR03144">
    <property type="entry name" value="cytochr_II_ccsB"/>
    <property type="match status" value="1"/>
</dbReference>
<feature type="transmembrane region" description="Helical" evidence="6">
    <location>
        <begin position="339"/>
        <end position="360"/>
    </location>
</feature>
<feature type="transmembrane region" description="Helical" evidence="6">
    <location>
        <begin position="157"/>
        <end position="176"/>
    </location>
</feature>
<feature type="transmembrane region" description="Helical" evidence="6">
    <location>
        <begin position="123"/>
        <end position="145"/>
    </location>
</feature>
<proteinExistence type="predicted"/>
<protein>
    <submittedName>
        <fullName evidence="8">C-type cytochrome biogenesis protein CcsB</fullName>
    </submittedName>
</protein>
<sequence length="370" mass="39858">MIIDQDLAQFSDVAFKTAVVLYLLALAVSLVYYGMVRTATEARRERAALLGAQTPAASAEARVGAPEKVLVGSGGGGVHNEKNTEPPVTDTVSALANPTEESALPARLQADAILKKIGRADRLGGVTQALVLLAIAVHAVHLILRGVSAQRFPWGNLFEYVSVVSMFAMIVSTIVLRRKAMRVMWPWILTPIVALLFYGGAKLYAQTAPVVPALQSHWFVVHVSTVSIGASIGLVSGMASIMYLVRKAQPRGQEKGLLGVIAGPLPDAAKLDALAYRSAVWALPIFGLGVVFGAIWAEAAWSRFWGWDPKETVSFITWILYAAYLHARATPGWRGTKSAWINVLAFATMVFNLFFINMVVSGLHSYAGLN</sequence>
<feature type="transmembrane region" description="Helical" evidence="6">
    <location>
        <begin position="13"/>
        <end position="36"/>
    </location>
</feature>
<dbReference type="RefSeq" id="WP_113630887.1">
    <property type="nucleotide sequence ID" value="NZ_QHCV01000052.1"/>
</dbReference>
<dbReference type="PANTHER" id="PTHR30071">
    <property type="entry name" value="HEME EXPORTER PROTEIN C"/>
    <property type="match status" value="1"/>
</dbReference>
<feature type="transmembrane region" description="Helical" evidence="6">
    <location>
        <begin position="279"/>
        <end position="297"/>
    </location>
</feature>
<keyword evidence="5 6" id="KW-0472">Membrane</keyword>
<keyword evidence="2 6" id="KW-0812">Transmembrane</keyword>
<evidence type="ECO:0000256" key="5">
    <source>
        <dbReference type="ARBA" id="ARBA00023136"/>
    </source>
</evidence>
<feature type="transmembrane region" description="Helical" evidence="6">
    <location>
        <begin position="183"/>
        <end position="201"/>
    </location>
</feature>
<gene>
    <name evidence="8" type="primary">ccsB</name>
    <name evidence="8" type="ORF">DLJ54_06110</name>
</gene>
<reference evidence="8 9" key="1">
    <citation type="journal article" date="2018" name="Syst. Appl. Microbiol.">
        <title>Corynebacterium heidelbergense sp. nov., isolated from the preen glands of Egyptian geese (Alopochen aegyptiacus).</title>
        <authorList>
            <person name="Braun M.S."/>
            <person name="Wang E."/>
            <person name="Zimmermann S."/>
            <person name="Wink M."/>
        </authorList>
    </citation>
    <scope>NUCLEOTIDE SEQUENCE [LARGE SCALE GENOMIC DNA]</scope>
    <source>
        <strain evidence="8 9">647</strain>
    </source>
</reference>
<dbReference type="GO" id="GO:0017004">
    <property type="term" value="P:cytochrome complex assembly"/>
    <property type="evidence" value="ECO:0007669"/>
    <property type="project" value="UniProtKB-KW"/>
</dbReference>
<dbReference type="Pfam" id="PF01578">
    <property type="entry name" value="Cytochrom_C_asm"/>
    <property type="match status" value="1"/>
</dbReference>
<evidence type="ECO:0000256" key="2">
    <source>
        <dbReference type="ARBA" id="ARBA00022692"/>
    </source>
</evidence>
<evidence type="ECO:0000256" key="6">
    <source>
        <dbReference type="SAM" id="Phobius"/>
    </source>
</evidence>
<name>A0A364V5H6_9CORY</name>
<dbReference type="InterPro" id="IPR045062">
    <property type="entry name" value="Cyt_c_biogenesis_CcsA/CcmC"/>
</dbReference>
<comment type="subcellular location">
    <subcellularLocation>
        <location evidence="1">Membrane</location>
        <topology evidence="1">Multi-pass membrane protein</topology>
    </subcellularLocation>
</comment>
<comment type="caution">
    <text evidence="8">The sequence shown here is derived from an EMBL/GenBank/DDBJ whole genome shotgun (WGS) entry which is preliminary data.</text>
</comment>
<feature type="transmembrane region" description="Helical" evidence="6">
    <location>
        <begin position="309"/>
        <end position="327"/>
    </location>
</feature>